<dbReference type="RefSeq" id="WP_094453911.1">
    <property type="nucleotide sequence ID" value="NZ_NOXU01000021.1"/>
</dbReference>
<evidence type="ECO:0000313" key="1">
    <source>
        <dbReference type="EMBL" id="OYQ36698.1"/>
    </source>
</evidence>
<organism evidence="1 2">
    <name type="scientific">Niveispirillum lacus</name>
    <dbReference type="NCBI Taxonomy" id="1981099"/>
    <lineage>
        <taxon>Bacteria</taxon>
        <taxon>Pseudomonadati</taxon>
        <taxon>Pseudomonadota</taxon>
        <taxon>Alphaproteobacteria</taxon>
        <taxon>Rhodospirillales</taxon>
        <taxon>Azospirillaceae</taxon>
        <taxon>Niveispirillum</taxon>
    </lineage>
</organism>
<proteinExistence type="predicted"/>
<dbReference type="Proteomes" id="UP000216998">
    <property type="component" value="Unassembled WGS sequence"/>
</dbReference>
<dbReference type="EMBL" id="NOXU01000021">
    <property type="protein sequence ID" value="OYQ36698.1"/>
    <property type="molecule type" value="Genomic_DNA"/>
</dbReference>
<protein>
    <submittedName>
        <fullName evidence="1">Uncharacterized protein</fullName>
    </submittedName>
</protein>
<reference evidence="1 2" key="1">
    <citation type="submission" date="2017-07" db="EMBL/GenBank/DDBJ databases">
        <title>Niveispirillum cyanobacteriorum sp. nov., isolated from cyanobacterial aggregates in a eutrophic lake.</title>
        <authorList>
            <person name="Cai H."/>
        </authorList>
    </citation>
    <scope>NUCLEOTIDE SEQUENCE [LARGE SCALE GENOMIC DNA]</scope>
    <source>
        <strain evidence="2">TH1-14</strain>
    </source>
</reference>
<sequence>MPIENTDLERRVLAHERILQVLIAHMAETEPKFLDRLQKRFTKGYDLGAFEHDFVGTDQHAWQFIRRVMEIGVDKE</sequence>
<evidence type="ECO:0000313" key="2">
    <source>
        <dbReference type="Proteomes" id="UP000216998"/>
    </source>
</evidence>
<dbReference type="AlphaFoldDB" id="A0A255Z5D8"/>
<dbReference type="OrthoDB" id="7508352at2"/>
<keyword evidence="2" id="KW-1185">Reference proteome</keyword>
<name>A0A255Z5D8_9PROT</name>
<gene>
    <name evidence="1" type="ORF">CHU95_03815</name>
</gene>
<comment type="caution">
    <text evidence="1">The sequence shown here is derived from an EMBL/GenBank/DDBJ whole genome shotgun (WGS) entry which is preliminary data.</text>
</comment>
<accession>A0A255Z5D8</accession>